<evidence type="ECO:0000259" key="6">
    <source>
        <dbReference type="Pfam" id="PF00551"/>
    </source>
</evidence>
<keyword evidence="5" id="KW-0472">Membrane</keyword>
<name>U2QHY9_9BACT</name>
<comment type="similarity">
    <text evidence="4">Belongs to the GART family.</text>
</comment>
<dbReference type="Pfam" id="PF00551">
    <property type="entry name" value="Formyl_trans_N"/>
    <property type="match status" value="1"/>
</dbReference>
<keyword evidence="3 4" id="KW-0658">Purine biosynthesis</keyword>
<feature type="site" description="Raises pKa of active site His" evidence="4">
    <location>
        <position position="147"/>
    </location>
</feature>
<dbReference type="InterPro" id="IPR002376">
    <property type="entry name" value="Formyl_transf_N"/>
</dbReference>
<gene>
    <name evidence="4" type="primary">purN</name>
    <name evidence="7" type="ORF">HMPREF9135_0938</name>
</gene>
<feature type="binding site" evidence="4">
    <location>
        <position position="60"/>
    </location>
    <ligand>
        <name>(6R)-10-formyltetrahydrofolate</name>
        <dbReference type="ChEBI" id="CHEBI:195366"/>
    </ligand>
</feature>
<protein>
    <recommendedName>
        <fullName evidence="4">Phosphoribosylglycinamide formyltransferase</fullName>
        <ecNumber evidence="4">2.1.2.2</ecNumber>
    </recommendedName>
    <alternativeName>
        <fullName evidence="4">5'-phosphoribosylglycinamide transformylase</fullName>
    </alternativeName>
    <alternativeName>
        <fullName evidence="4">GAR transformylase</fullName>
        <shortName evidence="4">GART</shortName>
    </alternativeName>
</protein>
<comment type="caution">
    <text evidence="4">Lacks conserved residue(s) required for the propagation of feature annotation.</text>
</comment>
<dbReference type="AlphaFoldDB" id="U2QHY9"/>
<comment type="function">
    <text evidence="4">Catalyzes the transfer of a formyl group from 10-formyltetrahydrofolate to 5-phospho-ribosyl-glycinamide (GAR), producing 5-phospho-ribosyl-N-formylglycinamide (FGAR) and tetrahydrofolate.</text>
</comment>
<evidence type="ECO:0000256" key="2">
    <source>
        <dbReference type="ARBA" id="ARBA00022679"/>
    </source>
</evidence>
<evidence type="ECO:0000313" key="7">
    <source>
        <dbReference type="EMBL" id="ERK38422.1"/>
    </source>
</evidence>
<dbReference type="PANTHER" id="PTHR43369">
    <property type="entry name" value="PHOSPHORIBOSYLGLYCINAMIDE FORMYLTRANSFERASE"/>
    <property type="match status" value="1"/>
</dbReference>
<sequence>MTSINLAIFASGSGTNCENIIRHFKNSDLINIALVVCNREEAKVVERARRLGVDTRIITKAMLEDEQTFLPMLREYGIDFIVLAGFLLMIPAYLIEEFNRKMINIHPSLLPKFGGKGMFGMHVHEAVFKAREQKTGFTVHWVTEKCDGGEIVMQCQTDLLPTDGIEAIAQKEHELEMKFFPKIIERLVLDCFKDGR</sequence>
<feature type="domain" description="Formyl transferase N-terminal" evidence="6">
    <location>
        <begin position="5"/>
        <end position="183"/>
    </location>
</feature>
<keyword evidence="5" id="KW-1133">Transmembrane helix</keyword>
<evidence type="ECO:0000256" key="5">
    <source>
        <dbReference type="SAM" id="Phobius"/>
    </source>
</evidence>
<dbReference type="PATRIC" id="fig|1115809.3.peg.2376"/>
<dbReference type="GO" id="GO:0005829">
    <property type="term" value="C:cytosol"/>
    <property type="evidence" value="ECO:0007669"/>
    <property type="project" value="TreeGrafter"/>
</dbReference>
<dbReference type="PANTHER" id="PTHR43369:SF2">
    <property type="entry name" value="PHOSPHORIBOSYLGLYCINAMIDE FORMYLTRANSFERASE"/>
    <property type="match status" value="1"/>
</dbReference>
<dbReference type="SUPFAM" id="SSF53328">
    <property type="entry name" value="Formyltransferase"/>
    <property type="match status" value="1"/>
</dbReference>
<dbReference type="CDD" id="cd08645">
    <property type="entry name" value="FMT_core_GART"/>
    <property type="match status" value="1"/>
</dbReference>
<feature type="binding site" evidence="4">
    <location>
        <begin position="14"/>
        <end position="16"/>
    </location>
    <ligand>
        <name>N(1)-(5-phospho-beta-D-ribosyl)glycinamide</name>
        <dbReference type="ChEBI" id="CHEBI:143788"/>
    </ligand>
</feature>
<comment type="pathway">
    <text evidence="1 4">Purine metabolism; IMP biosynthesis via de novo pathway; N(2)-formyl-N(1)-(5-phospho-D-ribosyl)glycinamide from N(1)-(5-phospho-D-ribosyl)glycinamide (10-formyl THF route): step 1/1.</text>
</comment>
<feature type="active site" description="Proton donor" evidence="4">
    <location>
        <position position="106"/>
    </location>
</feature>
<dbReference type="UniPathway" id="UPA00074">
    <property type="reaction ID" value="UER00126"/>
</dbReference>
<organism evidence="7 8">
    <name type="scientific">Segatella baroniae F0067</name>
    <dbReference type="NCBI Taxonomy" id="1115809"/>
    <lineage>
        <taxon>Bacteria</taxon>
        <taxon>Pseudomonadati</taxon>
        <taxon>Bacteroidota</taxon>
        <taxon>Bacteroidia</taxon>
        <taxon>Bacteroidales</taxon>
        <taxon>Prevotellaceae</taxon>
        <taxon>Segatella</taxon>
    </lineage>
</organism>
<feature type="transmembrane region" description="Helical" evidence="5">
    <location>
        <begin position="76"/>
        <end position="95"/>
    </location>
</feature>
<dbReference type="HAMAP" id="MF_01930">
    <property type="entry name" value="PurN"/>
    <property type="match status" value="1"/>
</dbReference>
<comment type="catalytic activity">
    <reaction evidence="4">
        <text>N(1)-(5-phospho-beta-D-ribosyl)glycinamide + (6R)-10-formyltetrahydrofolate = N(2)-formyl-N(1)-(5-phospho-beta-D-ribosyl)glycinamide + (6S)-5,6,7,8-tetrahydrofolate + H(+)</text>
        <dbReference type="Rhea" id="RHEA:15053"/>
        <dbReference type="ChEBI" id="CHEBI:15378"/>
        <dbReference type="ChEBI" id="CHEBI:57453"/>
        <dbReference type="ChEBI" id="CHEBI:143788"/>
        <dbReference type="ChEBI" id="CHEBI:147286"/>
        <dbReference type="ChEBI" id="CHEBI:195366"/>
        <dbReference type="EC" id="2.1.2.2"/>
    </reaction>
</comment>
<keyword evidence="5" id="KW-0812">Transmembrane</keyword>
<evidence type="ECO:0000256" key="3">
    <source>
        <dbReference type="ARBA" id="ARBA00022755"/>
    </source>
</evidence>
<evidence type="ECO:0000256" key="4">
    <source>
        <dbReference type="HAMAP-Rule" id="MF_01930"/>
    </source>
</evidence>
<dbReference type="EC" id="2.1.2.2" evidence="4"/>
<dbReference type="RefSeq" id="WP_021590684.1">
    <property type="nucleotide sequence ID" value="NZ_AWEY01000039.1"/>
</dbReference>
<evidence type="ECO:0000256" key="1">
    <source>
        <dbReference type="ARBA" id="ARBA00005054"/>
    </source>
</evidence>
<dbReference type="Gene3D" id="3.40.50.170">
    <property type="entry name" value="Formyl transferase, N-terminal domain"/>
    <property type="match status" value="1"/>
</dbReference>
<dbReference type="Proteomes" id="UP000016648">
    <property type="component" value="Unassembled WGS sequence"/>
</dbReference>
<keyword evidence="2 4" id="KW-0808">Transferase</keyword>
<keyword evidence="8" id="KW-1185">Reference proteome</keyword>
<dbReference type="GO" id="GO:0006189">
    <property type="term" value="P:'de novo' IMP biosynthetic process"/>
    <property type="evidence" value="ECO:0007669"/>
    <property type="project" value="UniProtKB-UniRule"/>
</dbReference>
<dbReference type="InterPro" id="IPR036477">
    <property type="entry name" value="Formyl_transf_N_sf"/>
</dbReference>
<proteinExistence type="inferred from homology"/>
<dbReference type="EMBL" id="AWEY01000039">
    <property type="protein sequence ID" value="ERK38422.1"/>
    <property type="molecule type" value="Genomic_DNA"/>
</dbReference>
<dbReference type="InterPro" id="IPR004607">
    <property type="entry name" value="GART"/>
</dbReference>
<feature type="binding site" evidence="4">
    <location>
        <position position="104"/>
    </location>
    <ligand>
        <name>(6R)-10-formyltetrahydrofolate</name>
        <dbReference type="ChEBI" id="CHEBI:195366"/>
    </ligand>
</feature>
<evidence type="ECO:0000313" key="8">
    <source>
        <dbReference type="Proteomes" id="UP000016648"/>
    </source>
</evidence>
<dbReference type="GO" id="GO:0004644">
    <property type="term" value="F:phosphoribosylglycinamide formyltransferase activity"/>
    <property type="evidence" value="ECO:0007669"/>
    <property type="project" value="UniProtKB-UniRule"/>
</dbReference>
<reference evidence="7 8" key="1">
    <citation type="submission" date="2013-08" db="EMBL/GenBank/DDBJ databases">
        <authorList>
            <person name="Durkin A.S."/>
            <person name="Haft D.R."/>
            <person name="McCorrison J."/>
            <person name="Torralba M."/>
            <person name="Gillis M."/>
            <person name="Haft D.H."/>
            <person name="Methe B."/>
            <person name="Sutton G."/>
            <person name="Nelson K.E."/>
        </authorList>
    </citation>
    <scope>NUCLEOTIDE SEQUENCE [LARGE SCALE GENOMIC DNA]</scope>
    <source>
        <strain evidence="7 8">F0067</strain>
    </source>
</reference>
<comment type="caution">
    <text evidence="7">The sequence shown here is derived from an EMBL/GenBank/DDBJ whole genome shotgun (WGS) entry which is preliminary data.</text>
</comment>
<accession>U2QHY9</accession>